<dbReference type="Proteomes" id="UP000319578">
    <property type="component" value="Unassembled WGS sequence"/>
</dbReference>
<dbReference type="Gene3D" id="3.30.420.240">
    <property type="match status" value="1"/>
</dbReference>
<protein>
    <recommendedName>
        <fullName evidence="3">Terminase</fullName>
    </recommendedName>
</protein>
<keyword evidence="2" id="KW-1185">Reference proteome</keyword>
<name>A0ABQ0TYN9_9BACL</name>
<dbReference type="Gene3D" id="3.40.50.300">
    <property type="entry name" value="P-loop containing nucleotide triphosphate hydrolases"/>
    <property type="match status" value="1"/>
</dbReference>
<dbReference type="InterPro" id="IPR027417">
    <property type="entry name" value="P-loop_NTPase"/>
</dbReference>
<organism evidence="1 2">
    <name type="scientific">Brevibacillus reuszeri</name>
    <dbReference type="NCBI Taxonomy" id="54915"/>
    <lineage>
        <taxon>Bacteria</taxon>
        <taxon>Bacillati</taxon>
        <taxon>Bacillota</taxon>
        <taxon>Bacilli</taxon>
        <taxon>Bacillales</taxon>
        <taxon>Paenibacillaceae</taxon>
        <taxon>Brevibacillus</taxon>
    </lineage>
</organism>
<evidence type="ECO:0000313" key="2">
    <source>
        <dbReference type="Proteomes" id="UP000319578"/>
    </source>
</evidence>
<reference evidence="1 2" key="1">
    <citation type="submission" date="2019-06" db="EMBL/GenBank/DDBJ databases">
        <title>Whole genome shotgun sequence of Brevibacillus reuszeri NBRC 15719.</title>
        <authorList>
            <person name="Hosoyama A."/>
            <person name="Uohara A."/>
            <person name="Ohji S."/>
            <person name="Ichikawa N."/>
        </authorList>
    </citation>
    <scope>NUCLEOTIDE SEQUENCE [LARGE SCALE GENOMIC DNA]</scope>
    <source>
        <strain evidence="1 2">NBRC 15719</strain>
    </source>
</reference>
<comment type="caution">
    <text evidence="1">The sequence shown here is derived from an EMBL/GenBank/DDBJ whole genome shotgun (WGS) entry which is preliminary data.</text>
</comment>
<sequence length="611" mass="70400">MKKSRSKDILSQRKIDLYEKNSEIIKFWRRNPVIACEQILGIKLLDAQKYILQESWTKPYVLWCCSRNFGKSFLGAIFMILKFLLFENQQIYIISSVGSQSQETFMKIEKIAKQRIESTKSLKDIFRTEVVTSPANQDGFTHNPASFHTMSYNGSEIFTLNGNPDNNRSKRATLVFFDEAGFSSDEIVLISEAFATQDSNFATSTDEGFNLDTQRKKNPTQLIYASSASDIDTIFFKRYKEFSKKMFLGDTRYFVADIPCDIPLSPLMDGEVHPPLLKKEQVENAMKGNREKANREYYNRFTTDGGDTQVFKRGVLVRNSIHQLPELFNLTNRDKFVLAFDPARSYDNSICSVMKVIYDSNIGWMGEIVNVVSMIDVEKKKRTPMKTPDQIKYFKNMLLNYNGKAPDYENILSVMFDSGSGGGGISAFADNLLDDWVDDNGMLHKGLIDLNHEEYKGYDNKYPNAVNKLRLISPKKYKKQMVEELKELLELDLIKFTKEYDGKGFVNIAVDSEKEKNIKEHHLTIEEEIALANMDLMKEETVAIHRIKSSNNNYSYELPKDKENKIGDDRFYTLLMLAHYLYELRRESITTKQSVNIDWSTAPQCVSSVTF</sequence>
<accession>A0ABQ0TYN9</accession>
<dbReference type="EMBL" id="BJON01000031">
    <property type="protein sequence ID" value="GED72522.1"/>
    <property type="molecule type" value="Genomic_DNA"/>
</dbReference>
<gene>
    <name evidence="1" type="ORF">BRE01_62240</name>
</gene>
<proteinExistence type="predicted"/>
<evidence type="ECO:0000313" key="1">
    <source>
        <dbReference type="EMBL" id="GED72522.1"/>
    </source>
</evidence>
<evidence type="ECO:0008006" key="3">
    <source>
        <dbReference type="Google" id="ProtNLM"/>
    </source>
</evidence>
<dbReference type="RefSeq" id="WP_049738970.1">
    <property type="nucleotide sequence ID" value="NZ_BJON01000031.1"/>
</dbReference>